<keyword evidence="9 20" id="KW-0812">Transmembrane</keyword>
<evidence type="ECO:0000256" key="10">
    <source>
        <dbReference type="ARBA" id="ARBA00022958"/>
    </source>
</evidence>
<dbReference type="GO" id="GO:0036376">
    <property type="term" value="P:sodium ion export across plasma membrane"/>
    <property type="evidence" value="ECO:0007669"/>
    <property type="project" value="TreeGrafter"/>
</dbReference>
<dbReference type="GO" id="GO:0030007">
    <property type="term" value="P:intracellular potassium ion homeostasis"/>
    <property type="evidence" value="ECO:0007669"/>
    <property type="project" value="TreeGrafter"/>
</dbReference>
<evidence type="ECO:0000256" key="12">
    <source>
        <dbReference type="ARBA" id="ARBA00022989"/>
    </source>
</evidence>
<protein>
    <recommendedName>
        <fullName evidence="20">Sodium/potassium-transporting ATPase subunit beta</fullName>
    </recommendedName>
</protein>
<organism evidence="21 22">
    <name type="scientific">Nomascus leucogenys</name>
    <name type="common">Northern white-cheeked gibbon</name>
    <name type="synonym">Hylobates leucogenys</name>
    <dbReference type="NCBI Taxonomy" id="61853"/>
    <lineage>
        <taxon>Eukaryota</taxon>
        <taxon>Metazoa</taxon>
        <taxon>Chordata</taxon>
        <taxon>Craniata</taxon>
        <taxon>Vertebrata</taxon>
        <taxon>Euteleostomi</taxon>
        <taxon>Mammalia</taxon>
        <taxon>Eutheria</taxon>
        <taxon>Euarchontoglires</taxon>
        <taxon>Primates</taxon>
        <taxon>Haplorrhini</taxon>
        <taxon>Catarrhini</taxon>
        <taxon>Hylobatidae</taxon>
        <taxon>Nomascus</taxon>
    </lineage>
</organism>
<dbReference type="GO" id="GO:0006883">
    <property type="term" value="P:intracellular sodium ion homeostasis"/>
    <property type="evidence" value="ECO:0007669"/>
    <property type="project" value="TreeGrafter"/>
</dbReference>
<dbReference type="OMA" id="DMIFENC"/>
<keyword evidence="12 20" id="KW-1133">Transmembrane helix</keyword>
<keyword evidence="18" id="KW-0739">Sodium transport</keyword>
<feature type="transmembrane region" description="Helical" evidence="20">
    <location>
        <begin position="34"/>
        <end position="59"/>
    </location>
</feature>
<evidence type="ECO:0000256" key="9">
    <source>
        <dbReference type="ARBA" id="ARBA00022692"/>
    </source>
</evidence>
<comment type="function">
    <text evidence="20">This is the non-catalytic component of the active enzyme, which catalyzes the hydrolysis of ATP coupled with the exchange of Na(+) and K(+) ions across the plasma membrane.</text>
</comment>
<keyword evidence="17" id="KW-0325">Glycoprotein</keyword>
<evidence type="ECO:0000256" key="16">
    <source>
        <dbReference type="ARBA" id="ARBA00023157"/>
    </source>
</evidence>
<comment type="subcellular location">
    <subcellularLocation>
        <location evidence="3">Apical cell membrane</location>
        <topology evidence="3">Single-pass type II membrane protein</topology>
    </subcellularLocation>
    <subcellularLocation>
        <location evidence="2">Cell membrane</location>
        <location evidence="2">Sarcolemma</location>
    </subcellularLocation>
    <subcellularLocation>
        <location evidence="20">Membrane</location>
    </subcellularLocation>
</comment>
<dbReference type="GO" id="GO:1990573">
    <property type="term" value="P:potassium ion import across plasma membrane"/>
    <property type="evidence" value="ECO:0007669"/>
    <property type="project" value="TreeGrafter"/>
</dbReference>
<dbReference type="InParanoid" id="A0A2I3FVV4"/>
<dbReference type="InterPro" id="IPR000402">
    <property type="entry name" value="Na/K_ATPase_sub_beta"/>
</dbReference>
<dbReference type="Proteomes" id="UP000001073">
    <property type="component" value="Chromosome 20"/>
</dbReference>
<dbReference type="GO" id="GO:0005890">
    <property type="term" value="C:sodium:potassium-exchanging ATPase complex"/>
    <property type="evidence" value="ECO:0007669"/>
    <property type="project" value="InterPro"/>
</dbReference>
<dbReference type="Gene3D" id="2.60.40.1660">
    <property type="entry name" value="Na, k-atpase alpha subunit"/>
    <property type="match status" value="1"/>
</dbReference>
<keyword evidence="5 20" id="KW-0813">Transport</keyword>
<dbReference type="PANTHER" id="PTHR11523">
    <property type="entry name" value="SODIUM/POTASSIUM-DEPENDENT ATPASE BETA SUBUNIT"/>
    <property type="match status" value="1"/>
</dbReference>
<evidence type="ECO:0000256" key="2">
    <source>
        <dbReference type="ARBA" id="ARBA00004135"/>
    </source>
</evidence>
<evidence type="ECO:0000256" key="17">
    <source>
        <dbReference type="ARBA" id="ARBA00023180"/>
    </source>
</evidence>
<evidence type="ECO:0000313" key="21">
    <source>
        <dbReference type="Ensembl" id="ENSNLEP00000025216.1"/>
    </source>
</evidence>
<evidence type="ECO:0000256" key="8">
    <source>
        <dbReference type="ARBA" id="ARBA00022607"/>
    </source>
</evidence>
<keyword evidence="22" id="KW-1185">Reference proteome</keyword>
<comment type="function">
    <text evidence="1">Involved in cell adhesion and establishing epithelial cell polarity.</text>
</comment>
<keyword evidence="14 20" id="KW-0406">Ion transport</keyword>
<dbReference type="GeneTree" id="ENSGT01030000234579"/>
<keyword evidence="16" id="KW-1015">Disulfide bond</keyword>
<proteinExistence type="inferred from homology"/>
<dbReference type="GO" id="GO:0042383">
    <property type="term" value="C:sarcolemma"/>
    <property type="evidence" value="ECO:0007669"/>
    <property type="project" value="UniProtKB-SubCell"/>
</dbReference>
<reference evidence="21" key="3">
    <citation type="submission" date="2025-09" db="UniProtKB">
        <authorList>
            <consortium name="Ensembl"/>
        </authorList>
    </citation>
    <scope>IDENTIFICATION</scope>
</reference>
<keyword evidence="11" id="KW-0735">Signal-anchor</keyword>
<evidence type="ECO:0000256" key="20">
    <source>
        <dbReference type="RuleBase" id="RU362099"/>
    </source>
</evidence>
<name>A0A2I3FVV4_NOMLE</name>
<evidence type="ECO:0000256" key="5">
    <source>
        <dbReference type="ARBA" id="ARBA00022448"/>
    </source>
</evidence>
<keyword evidence="10" id="KW-0630">Potassium</keyword>
<reference evidence="21 22" key="1">
    <citation type="submission" date="2012-10" db="EMBL/GenBank/DDBJ databases">
        <authorList>
            <consortium name="Gibbon Genome Sequencing Consortium"/>
        </authorList>
    </citation>
    <scope>NUCLEOTIDE SEQUENCE [LARGE SCALE GENOMIC DNA]</scope>
</reference>
<dbReference type="PANTHER" id="PTHR11523:SF10">
    <property type="entry name" value="SODIUM_POTASSIUM-TRANSPORTING ATPASE SUBUNIT BETA-1"/>
    <property type="match status" value="1"/>
</dbReference>
<dbReference type="InterPro" id="IPR038702">
    <property type="entry name" value="Na/K_ATPase_sub_beta_sf"/>
</dbReference>
<dbReference type="PROSITE" id="PS00391">
    <property type="entry name" value="ATPASE_NA_K_BETA_2"/>
    <property type="match status" value="1"/>
</dbReference>
<dbReference type="FunFam" id="1.20.5.170:FF:000062">
    <property type="entry name" value="Sodium/potassium-transporting ATPase subunit beta"/>
    <property type="match status" value="1"/>
</dbReference>
<reference evidence="21" key="2">
    <citation type="submission" date="2025-08" db="UniProtKB">
        <authorList>
            <consortium name="Ensembl"/>
        </authorList>
    </citation>
    <scope>IDENTIFICATION</scope>
</reference>
<keyword evidence="19" id="KW-0318">Glutathionylation</keyword>
<dbReference type="GO" id="GO:0001671">
    <property type="term" value="F:ATPase activator activity"/>
    <property type="evidence" value="ECO:0007669"/>
    <property type="project" value="TreeGrafter"/>
</dbReference>
<evidence type="ECO:0000256" key="1">
    <source>
        <dbReference type="ARBA" id="ARBA00003825"/>
    </source>
</evidence>
<comment type="similarity">
    <text evidence="4 20">Belongs to the X(+)/potassium ATPases subunit beta family.</text>
</comment>
<dbReference type="Gene3D" id="1.20.5.170">
    <property type="match status" value="1"/>
</dbReference>
<dbReference type="AlphaFoldDB" id="A0A2I3FVV4"/>
<evidence type="ECO:0000256" key="18">
    <source>
        <dbReference type="ARBA" id="ARBA00023201"/>
    </source>
</evidence>
<sequence length="256" mass="29398">MRKPNEEGSWKKLIWNSEKKEFLGRTSGSSFKILLFYIIFYGCLTGIFIGIIQVVLLTIKLTQISQIQQTEIAFHPNDPKHCEAYMLNVVRFLEKYKGSAQKDDMIFENCDNVPSERKVCRFKLEWLGNCSGLNDETYGYKEGKPLLGFKPKSPENESLETYPVMKYNTSVFPVQCTDKDKDGNVEYFGLGTYLGFPLQNYPYYGKLLQPKYLQPLLAVQFTSLTMDTEIPYGENIGHSEKDGFQGSFDVKIEVKS</sequence>
<keyword evidence="6" id="KW-1003">Cell membrane</keyword>
<evidence type="ECO:0000256" key="7">
    <source>
        <dbReference type="ARBA" id="ARBA00022538"/>
    </source>
</evidence>
<dbReference type="EMBL" id="ADFV01182688">
    <property type="status" value="NOT_ANNOTATED_CDS"/>
    <property type="molecule type" value="Genomic_DNA"/>
</dbReference>
<keyword evidence="15 20" id="KW-0472">Membrane</keyword>
<evidence type="ECO:0000256" key="13">
    <source>
        <dbReference type="ARBA" id="ARBA00023053"/>
    </source>
</evidence>
<keyword evidence="8" id="KW-0740">Sodium/potassium transport</keyword>
<dbReference type="STRING" id="61853.ENSNLEP00000025216"/>
<dbReference type="GO" id="GO:0016324">
    <property type="term" value="C:apical plasma membrane"/>
    <property type="evidence" value="ECO:0007669"/>
    <property type="project" value="UniProtKB-SubCell"/>
</dbReference>
<evidence type="ECO:0000256" key="3">
    <source>
        <dbReference type="ARBA" id="ARBA00004655"/>
    </source>
</evidence>
<dbReference type="Ensembl" id="ENSNLET00000052193.1">
    <property type="protein sequence ID" value="ENSNLEP00000025216.1"/>
    <property type="gene ID" value="ENSNLEG00000035036.1"/>
</dbReference>
<evidence type="ECO:0000256" key="15">
    <source>
        <dbReference type="ARBA" id="ARBA00023136"/>
    </source>
</evidence>
<evidence type="ECO:0000256" key="19">
    <source>
        <dbReference type="ARBA" id="ARBA00023206"/>
    </source>
</evidence>
<evidence type="ECO:0000313" key="22">
    <source>
        <dbReference type="Proteomes" id="UP000001073"/>
    </source>
</evidence>
<keyword evidence="13" id="KW-0915">Sodium</keyword>
<evidence type="ECO:0000256" key="4">
    <source>
        <dbReference type="ARBA" id="ARBA00005876"/>
    </source>
</evidence>
<evidence type="ECO:0000256" key="11">
    <source>
        <dbReference type="ARBA" id="ARBA00022968"/>
    </source>
</evidence>
<dbReference type="NCBIfam" id="TIGR01107">
    <property type="entry name" value="Na_K_ATPase_bet"/>
    <property type="match status" value="1"/>
</dbReference>
<evidence type="ECO:0000256" key="14">
    <source>
        <dbReference type="ARBA" id="ARBA00023065"/>
    </source>
</evidence>
<evidence type="ECO:0000256" key="6">
    <source>
        <dbReference type="ARBA" id="ARBA00022475"/>
    </source>
</evidence>
<dbReference type="Pfam" id="PF00287">
    <property type="entry name" value="Na_K-ATPase"/>
    <property type="match status" value="2"/>
</dbReference>
<accession>A0A2I3FVV4</accession>
<keyword evidence="7" id="KW-0633">Potassium transport</keyword>